<accession>A0A0J1IA95</accession>
<evidence type="ECO:0000256" key="1">
    <source>
        <dbReference type="SAM" id="Phobius"/>
    </source>
</evidence>
<reference evidence="2 3" key="1">
    <citation type="submission" date="2015-05" db="EMBL/GenBank/DDBJ databases">
        <title>Whole genome sequence and identification of bacterial endophytes from Costus igneus.</title>
        <authorList>
            <person name="Lee Y.P."/>
            <person name="Gan H.M."/>
            <person name="Eng W."/>
            <person name="Wheatley M.S."/>
            <person name="Caraballo A."/>
            <person name="Polter S."/>
            <person name="Savka M.A."/>
            <person name="Hudson A.O."/>
        </authorList>
    </citation>
    <scope>NUCLEOTIDE SEQUENCE [LARGE SCALE GENOMIC DNA]</scope>
    <source>
        <strain evidence="2 3">RIT379</strain>
    </source>
</reference>
<protein>
    <submittedName>
        <fullName evidence="2">Uncharacterized protein</fullName>
    </submittedName>
</protein>
<keyword evidence="1" id="KW-0812">Transmembrane</keyword>
<sequence length="242" mass="28488">MHTITINLDWFVYMYFLIEYFFHAVCMDLKMKQYYLENGLIPTETESKSKDEIIYLEETQNLNIQEDDWEEVMRPTNIYHITPTVSELDDRTIEYLSNLTKEINFEELCDEQSGPLEEELNLTDLNTTTSRECRNKQVNSEIEDQVDDIPTTKIADNLQGKQRWLVSVLGMEEEYIHVSDGKRAWINIGESVYRINRKDSLSLEIEREGKNIRVLKIEILEHAVSSDYIIPDEKIEYEAAAI</sequence>
<feature type="transmembrane region" description="Helical" evidence="1">
    <location>
        <begin position="12"/>
        <end position="29"/>
    </location>
</feature>
<name>A0A0J1IA95_NIACI</name>
<proteinExistence type="predicted"/>
<dbReference type="PATRIC" id="fig|1397.4.peg.2864"/>
<organism evidence="2 3">
    <name type="scientific">Niallia circulans</name>
    <name type="common">Bacillus circulans</name>
    <dbReference type="NCBI Taxonomy" id="1397"/>
    <lineage>
        <taxon>Bacteria</taxon>
        <taxon>Bacillati</taxon>
        <taxon>Bacillota</taxon>
        <taxon>Bacilli</taxon>
        <taxon>Bacillales</taxon>
        <taxon>Bacillaceae</taxon>
        <taxon>Niallia</taxon>
    </lineage>
</organism>
<dbReference type="OrthoDB" id="2844832at2"/>
<keyword evidence="1" id="KW-1133">Transmembrane helix</keyword>
<dbReference type="AlphaFoldDB" id="A0A0J1IA95"/>
<evidence type="ECO:0000313" key="3">
    <source>
        <dbReference type="Proteomes" id="UP000036045"/>
    </source>
</evidence>
<dbReference type="RefSeq" id="WP_047944133.1">
    <property type="nucleotide sequence ID" value="NZ_JABRVN010000233.1"/>
</dbReference>
<comment type="caution">
    <text evidence="2">The sequence shown here is derived from an EMBL/GenBank/DDBJ whole genome shotgun (WGS) entry which is preliminary data.</text>
</comment>
<gene>
    <name evidence="2" type="ORF">ABW02_20520</name>
</gene>
<dbReference type="EMBL" id="LDPH01000028">
    <property type="protein sequence ID" value="KLV22873.1"/>
    <property type="molecule type" value="Genomic_DNA"/>
</dbReference>
<keyword evidence="3" id="KW-1185">Reference proteome</keyword>
<keyword evidence="1" id="KW-0472">Membrane</keyword>
<evidence type="ECO:0000313" key="2">
    <source>
        <dbReference type="EMBL" id="KLV22873.1"/>
    </source>
</evidence>
<dbReference type="Proteomes" id="UP000036045">
    <property type="component" value="Unassembled WGS sequence"/>
</dbReference>